<dbReference type="PANTHER" id="PTHR24322:SF736">
    <property type="entry name" value="RETINOL DEHYDROGENASE 10"/>
    <property type="match status" value="1"/>
</dbReference>
<evidence type="ECO:0000256" key="1">
    <source>
        <dbReference type="ARBA" id="ARBA00006484"/>
    </source>
</evidence>
<dbReference type="InterPro" id="IPR002347">
    <property type="entry name" value="SDR_fam"/>
</dbReference>
<dbReference type="Proteomes" id="UP001157069">
    <property type="component" value="Unassembled WGS sequence"/>
</dbReference>
<dbReference type="Gene3D" id="3.40.50.720">
    <property type="entry name" value="NAD(P)-binding Rossmann-like Domain"/>
    <property type="match status" value="1"/>
</dbReference>
<gene>
    <name evidence="4" type="ORF">GCM10025869_24800</name>
</gene>
<organism evidence="4 5">
    <name type="scientific">Homoserinibacter gongjuensis</name>
    <dbReference type="NCBI Taxonomy" id="1162968"/>
    <lineage>
        <taxon>Bacteria</taxon>
        <taxon>Bacillati</taxon>
        <taxon>Actinomycetota</taxon>
        <taxon>Actinomycetes</taxon>
        <taxon>Micrococcales</taxon>
        <taxon>Microbacteriaceae</taxon>
        <taxon>Homoserinibacter</taxon>
    </lineage>
</organism>
<dbReference type="SUPFAM" id="SSF51735">
    <property type="entry name" value="NAD(P)-binding Rossmann-fold domains"/>
    <property type="match status" value="1"/>
</dbReference>
<dbReference type="Pfam" id="PF00106">
    <property type="entry name" value="adh_short"/>
    <property type="match status" value="1"/>
</dbReference>
<evidence type="ECO:0000313" key="4">
    <source>
        <dbReference type="EMBL" id="GMA91951.1"/>
    </source>
</evidence>
<dbReference type="PROSITE" id="PS00061">
    <property type="entry name" value="ADH_SHORT"/>
    <property type="match status" value="1"/>
</dbReference>
<name>A0ABQ6JWU0_9MICO</name>
<dbReference type="InterPro" id="IPR020904">
    <property type="entry name" value="Sc_DH/Rdtase_CS"/>
</dbReference>
<keyword evidence="5" id="KW-1185">Reference proteome</keyword>
<dbReference type="PRINTS" id="PR00080">
    <property type="entry name" value="SDRFAMILY"/>
</dbReference>
<sequence length="299" mass="32445">MRSRTHEAREWHQRATRPALFDDEDAMTTRLRDVRDRVVLITGAARGMGLLYARYALDEGARVVLGWDADEAALSEVAAELGERFSPTVVDLSDADAIEAAAAAAIENHGAPDILINNAGIVRGKLFVEHTRADIDATIEVNLLAPMHLTRAVLPAMLEAPEGRRIMNIASAAGLLANPRMSVYASSKWGLIGWSDSLRLELEASGIGVTTVCPSYVATGMFAGARGPLFTPVLSPERIASAPWKAMKRAKPFLLMPGMVHVSKLGRGLLPPRAWDTVGGRWFRVYSSMDEFTGRGDAR</sequence>
<comment type="similarity">
    <text evidence="1 3">Belongs to the short-chain dehydrogenases/reductases (SDR) family.</text>
</comment>
<protein>
    <recommendedName>
        <fullName evidence="6">Short-chain dehydrogenase</fullName>
    </recommendedName>
</protein>
<evidence type="ECO:0000256" key="2">
    <source>
        <dbReference type="ARBA" id="ARBA00023002"/>
    </source>
</evidence>
<dbReference type="EMBL" id="BSVA01000001">
    <property type="protein sequence ID" value="GMA91951.1"/>
    <property type="molecule type" value="Genomic_DNA"/>
</dbReference>
<evidence type="ECO:0008006" key="6">
    <source>
        <dbReference type="Google" id="ProtNLM"/>
    </source>
</evidence>
<evidence type="ECO:0000313" key="5">
    <source>
        <dbReference type="Proteomes" id="UP001157069"/>
    </source>
</evidence>
<accession>A0ABQ6JWU0</accession>
<dbReference type="PRINTS" id="PR00081">
    <property type="entry name" value="GDHRDH"/>
</dbReference>
<dbReference type="InterPro" id="IPR036291">
    <property type="entry name" value="NAD(P)-bd_dom_sf"/>
</dbReference>
<reference evidence="5" key="1">
    <citation type="journal article" date="2019" name="Int. J. Syst. Evol. Microbiol.">
        <title>The Global Catalogue of Microorganisms (GCM) 10K type strain sequencing project: providing services to taxonomists for standard genome sequencing and annotation.</title>
        <authorList>
            <consortium name="The Broad Institute Genomics Platform"/>
            <consortium name="The Broad Institute Genome Sequencing Center for Infectious Disease"/>
            <person name="Wu L."/>
            <person name="Ma J."/>
        </authorList>
    </citation>
    <scope>NUCLEOTIDE SEQUENCE [LARGE SCALE GENOMIC DNA]</scope>
    <source>
        <strain evidence="5">NBRC 108755</strain>
    </source>
</reference>
<proteinExistence type="inferred from homology"/>
<comment type="caution">
    <text evidence="4">The sequence shown here is derived from an EMBL/GenBank/DDBJ whole genome shotgun (WGS) entry which is preliminary data.</text>
</comment>
<dbReference type="PANTHER" id="PTHR24322">
    <property type="entry name" value="PKSB"/>
    <property type="match status" value="1"/>
</dbReference>
<keyword evidence="2" id="KW-0560">Oxidoreductase</keyword>
<evidence type="ECO:0000256" key="3">
    <source>
        <dbReference type="RuleBase" id="RU000363"/>
    </source>
</evidence>